<dbReference type="GO" id="GO:0016787">
    <property type="term" value="F:hydrolase activity"/>
    <property type="evidence" value="ECO:0007669"/>
    <property type="project" value="InterPro"/>
</dbReference>
<feature type="domain" description="Calcineurin-like phosphoesterase" evidence="1">
    <location>
        <begin position="27"/>
        <end position="139"/>
    </location>
</feature>
<sequence>MTDATPAVDLPFILAPRAVYIPAADALVLADVHLGRGVASSVDAPLDDAGDVRNRLEPLLERFEPGTVVIAGDLLHAFDRLPYGVERDLAALESHVDAAGADLVVTPGNHDGMLESVFDGETTSAYRLRDGETVVCHGHERPTLEAERYVVGHDHPALSVDGRKRPCFLYGPAAYEGADVLVLPAFTRLASGATVNGMRARDFQSPLVSDVDRFHPALWDSGSEQALWFPPLGECRHLL</sequence>
<dbReference type="GeneID" id="32894450"/>
<dbReference type="RefSeq" id="WP_086888436.1">
    <property type="nucleotide sequence ID" value="NZ_CP019893.1"/>
</dbReference>
<dbReference type="Proteomes" id="UP000250088">
    <property type="component" value="Chromosome"/>
</dbReference>
<evidence type="ECO:0000313" key="2">
    <source>
        <dbReference type="EMBL" id="ARS90059.1"/>
    </source>
</evidence>
<dbReference type="InterPro" id="IPR029052">
    <property type="entry name" value="Metallo-depent_PP-like"/>
</dbReference>
<dbReference type="KEGG" id="naj:B1756_10185"/>
<dbReference type="PANTHER" id="PTHR39323">
    <property type="entry name" value="BLR1149 PROTEIN"/>
    <property type="match status" value="1"/>
</dbReference>
<keyword evidence="3" id="KW-1185">Reference proteome</keyword>
<evidence type="ECO:0000259" key="1">
    <source>
        <dbReference type="Pfam" id="PF00149"/>
    </source>
</evidence>
<protein>
    <submittedName>
        <fullName evidence="2">Metallophosphoesterase</fullName>
    </submittedName>
</protein>
<dbReference type="Pfam" id="PF00149">
    <property type="entry name" value="Metallophos"/>
    <property type="match status" value="1"/>
</dbReference>
<dbReference type="AlphaFoldDB" id="A0A2Z2HSE0"/>
<gene>
    <name evidence="2" type="ORF">B1756_10185</name>
</gene>
<dbReference type="EMBL" id="CP019893">
    <property type="protein sequence ID" value="ARS90059.1"/>
    <property type="molecule type" value="Genomic_DNA"/>
</dbReference>
<name>A0A2Z2HSE0_9EURY</name>
<evidence type="ECO:0000313" key="3">
    <source>
        <dbReference type="Proteomes" id="UP000250088"/>
    </source>
</evidence>
<accession>A0A2Z2HSE0</accession>
<organism evidence="2 3">
    <name type="scientific">Natrarchaeobaculum aegyptiacum</name>
    <dbReference type="NCBI Taxonomy" id="745377"/>
    <lineage>
        <taxon>Archaea</taxon>
        <taxon>Methanobacteriati</taxon>
        <taxon>Methanobacteriota</taxon>
        <taxon>Stenosarchaea group</taxon>
        <taxon>Halobacteria</taxon>
        <taxon>Halobacteriales</taxon>
        <taxon>Natrialbaceae</taxon>
        <taxon>Natrarchaeobaculum</taxon>
    </lineage>
</organism>
<dbReference type="InterPro" id="IPR004843">
    <property type="entry name" value="Calcineurin-like_PHP"/>
</dbReference>
<dbReference type="OrthoDB" id="18264at2157"/>
<dbReference type="InterPro" id="IPR024173">
    <property type="entry name" value="Pesterase_MJ0037-like"/>
</dbReference>
<dbReference type="CDD" id="cd07391">
    <property type="entry name" value="MPP_PF1019"/>
    <property type="match status" value="1"/>
</dbReference>
<dbReference type="SUPFAM" id="SSF56300">
    <property type="entry name" value="Metallo-dependent phosphatases"/>
    <property type="match status" value="1"/>
</dbReference>
<proteinExistence type="predicted"/>
<reference evidence="3" key="1">
    <citation type="submission" date="2017-02" db="EMBL/GenBank/DDBJ databases">
        <title>Natronthermophilus aegyptiacus gen. nov.,sp. nov., an aerobic, extremely halophilic alkalithermophilic archaeon isolated from the athalassohaline Wadi An Natrun, Egypt.</title>
        <authorList>
            <person name="Zhao B."/>
        </authorList>
    </citation>
    <scope>NUCLEOTIDE SEQUENCE [LARGE SCALE GENOMIC DNA]</scope>
    <source>
        <strain evidence="3">JW/NM-HA 15</strain>
    </source>
</reference>
<dbReference type="PIRSF" id="PIRSF000887">
    <property type="entry name" value="Pesterase_MJ0037"/>
    <property type="match status" value="1"/>
</dbReference>
<dbReference type="Gene3D" id="3.60.21.10">
    <property type="match status" value="1"/>
</dbReference>
<dbReference type="PANTHER" id="PTHR39323:SF1">
    <property type="entry name" value="BLR1149 PROTEIN"/>
    <property type="match status" value="1"/>
</dbReference>